<accession>A0AAD3HSH1</accession>
<dbReference type="Gene3D" id="3.50.50.60">
    <property type="entry name" value="FAD/NAD(P)-binding domain"/>
    <property type="match status" value="1"/>
</dbReference>
<name>A0AAD3HSH1_9CHLO</name>
<gene>
    <name evidence="2" type="ORF">Agub_g13652</name>
</gene>
<feature type="compositionally biased region" description="Polar residues" evidence="1">
    <location>
        <begin position="1119"/>
        <end position="1142"/>
    </location>
</feature>
<sequence>MPHAVVVGTDATALHVGGQLLASGFDVTLLEATQVIGGQWVRRLFAEKQDSAFNAWEDGVFLDYPLLAPRQGNAQRTSSCGVDNDLPASAVADLGNGPGPAPQQKPPPLPPPSEEELLGHLTGYAQATGLHTSVRLGCTLRRAKWQAMNGCWRLDVKQEQAYSRHMQRGNLSADLLVVSRLAVAAPRLPRVQGRELYCGTVLTANDQLSGSGGATILEQQLRGRHVLVVGATGCGAAAGWADACRRHAGAEGSVVLLEMDDPDAAPSAAAAGGAGGGLLGGLFGSCLGRTARSRTGGGGGSGGSGLERYSPALPAVVGEEVIADAATVDMELEEAGELLAVAGASTASTAMEVEVVAGVLAADGDGKGDRCTKASGVGSVGSGGDGGGRSSRGRDGLRQGRGGGGEMRSEGDSGGGGVGSGGGKGGPVGRSSLRVMRGTGALLNGSHVTFPSGEELPADVVLLVPLSDLEPSLSFLDCGPNLRSSQTGGPAPSLDGGSFHRGVSLSAASIGMSCAMHPDGLGGGAAGARQVEELYRDMVSTSPMAPNLAIVGAGAHAAQHDACTAAAQAAWLLETWVNNGDGTAAAAAPAAGAGAGGGGGALGGVGSSSMRRRRGSSAGGTGGWEGGGVGVPEAGYLRQATPVEAAADAALRARWRADAVARGQPDLYLQRYLGLLLSDLGAQIKDKQTLPSWLCGRRVARPAAQLLTRPRVARLLGVKRLRRQQPQPQHPQSPLTGAATWPTSMDGSVSRGQLQHRQQSYRHSHTTPAALSHNGLLLNDGSSAGNNNNNHNGANHQGFYGSRPSPSPTANMGLFGGSVGGGSVGSVAPSRIPSLGNLACNPSLTPNGMTPGVARRCSSYAGGGTPPVGTPGGVAEREQQRMLFPPPPSAPNGLQQQQSRGRRDVQEGMLRRSESVSAYHPGVGQQNNQHDAQQQLYRVAEHPTEERCGGGSGGGAEPHKAQSQSQLPQHNSGTLLTTCPSSPNGNAAAAAAGGAPTASSAFLTSGGTGGGGAVSTPTSPSPFMSTASAAGTGAGALVTAPVGGPDDSGGAPQRWRSQMLMRHRSTSRLAGVTGPTTPQASTLQGAGGASSGAASATASAIAMGSSFLGLSGSRRPPAASTSQVNLDISGSFSNELRSQGGRNSYGKRMGGTVSGAGSVGGGGGGGLSTGGGMAIGGGGGGSPLLGGGGSPLLGRANSAARLQLLLAAASSASRRRNTALAGSPSPSAAPSSPEPGRTSGGSGRMGSTAVPSLHKAYGNALRTPPAPAAVYGARQTRSHTSNAPAENGGGGDGGRSSGSIGTSVTALARAAAAPGAEGSRSEPVVAAAVAATAETEAPTSVALWSPGALYCPDAVYGKLSSFASSGGDGGGGGGGDKGVGGGLAARHLGPAAAAAADEVAARIARTAGTTGSSYGNANAVGMNEQDDGDEAVDELHVMIEEGEFPCTDGPTEGGADGREDEDALALQSPLLRGDPGGQQLPARKHAAYGARGRSYTLPNLRSSGGDALEQLEEGCEPEGIEPQPVGAC</sequence>
<feature type="region of interest" description="Disordered" evidence="1">
    <location>
        <begin position="366"/>
        <end position="432"/>
    </location>
</feature>
<dbReference type="InterPro" id="IPR036188">
    <property type="entry name" value="FAD/NAD-bd_sf"/>
</dbReference>
<organism evidence="2 3">
    <name type="scientific">Astrephomene gubernaculifera</name>
    <dbReference type="NCBI Taxonomy" id="47775"/>
    <lineage>
        <taxon>Eukaryota</taxon>
        <taxon>Viridiplantae</taxon>
        <taxon>Chlorophyta</taxon>
        <taxon>core chlorophytes</taxon>
        <taxon>Chlorophyceae</taxon>
        <taxon>CS clade</taxon>
        <taxon>Chlamydomonadales</taxon>
        <taxon>Astrephomenaceae</taxon>
        <taxon>Astrephomene</taxon>
    </lineage>
</organism>
<feature type="compositionally biased region" description="Basic and acidic residues" evidence="1">
    <location>
        <begin position="901"/>
        <end position="911"/>
    </location>
</feature>
<feature type="compositionally biased region" description="Low complexity" evidence="1">
    <location>
        <begin position="1014"/>
        <end position="1027"/>
    </location>
</feature>
<comment type="caution">
    <text evidence="2">The sequence shown here is derived from an EMBL/GenBank/DDBJ whole genome shotgun (WGS) entry which is preliminary data.</text>
</comment>
<evidence type="ECO:0000256" key="1">
    <source>
        <dbReference type="SAM" id="MobiDB-lite"/>
    </source>
</evidence>
<feature type="compositionally biased region" description="Low complexity" evidence="1">
    <location>
        <begin position="980"/>
        <end position="992"/>
    </location>
</feature>
<feature type="region of interest" description="Disordered" evidence="1">
    <location>
        <begin position="882"/>
        <end position="911"/>
    </location>
</feature>
<feature type="compositionally biased region" description="Gly residues" evidence="1">
    <location>
        <begin position="378"/>
        <end position="390"/>
    </location>
</feature>
<evidence type="ECO:0000313" key="2">
    <source>
        <dbReference type="EMBL" id="GFR51291.1"/>
    </source>
</evidence>
<feature type="region of interest" description="Disordered" evidence="1">
    <location>
        <begin position="87"/>
        <end position="114"/>
    </location>
</feature>
<protein>
    <submittedName>
        <fullName evidence="2">Uncharacterized protein</fullName>
    </submittedName>
</protein>
<feature type="region of interest" description="Disordered" evidence="1">
    <location>
        <begin position="604"/>
        <end position="626"/>
    </location>
</feature>
<feature type="region of interest" description="Disordered" evidence="1">
    <location>
        <begin position="1111"/>
        <end position="1152"/>
    </location>
</feature>
<dbReference type="SUPFAM" id="SSF51905">
    <property type="entry name" value="FAD/NAD(P)-binding domain"/>
    <property type="match status" value="1"/>
</dbReference>
<feature type="region of interest" description="Disordered" evidence="1">
    <location>
        <begin position="1007"/>
        <end position="1027"/>
    </location>
</feature>
<feature type="compositionally biased region" description="Pro residues" evidence="1">
    <location>
        <begin position="99"/>
        <end position="112"/>
    </location>
</feature>
<proteinExistence type="predicted"/>
<feature type="compositionally biased region" description="Low complexity" evidence="1">
    <location>
        <begin position="1216"/>
        <end position="1237"/>
    </location>
</feature>
<feature type="compositionally biased region" description="Gly residues" evidence="1">
    <location>
        <begin position="1287"/>
        <end position="1296"/>
    </location>
</feature>
<feature type="region of interest" description="Disordered" evidence="1">
    <location>
        <begin position="943"/>
        <end position="992"/>
    </location>
</feature>
<feature type="region of interest" description="Disordered" evidence="1">
    <location>
        <begin position="1471"/>
        <end position="1528"/>
    </location>
</feature>
<feature type="compositionally biased region" description="Polar residues" evidence="1">
    <location>
        <begin position="1074"/>
        <end position="1084"/>
    </location>
</feature>
<dbReference type="Proteomes" id="UP001054857">
    <property type="component" value="Unassembled WGS sequence"/>
</dbReference>
<feature type="compositionally biased region" description="Polar residues" evidence="1">
    <location>
        <begin position="741"/>
        <end position="758"/>
    </location>
</feature>
<reference evidence="2 3" key="1">
    <citation type="journal article" date="2021" name="Sci. Rep.">
        <title>Genome sequencing of the multicellular alga Astrephomene provides insights into convergent evolution of germ-soma differentiation.</title>
        <authorList>
            <person name="Yamashita S."/>
            <person name="Yamamoto K."/>
            <person name="Matsuzaki R."/>
            <person name="Suzuki S."/>
            <person name="Yamaguchi H."/>
            <person name="Hirooka S."/>
            <person name="Minakuchi Y."/>
            <person name="Miyagishima S."/>
            <person name="Kawachi M."/>
            <person name="Toyoda A."/>
            <person name="Nozaki H."/>
        </authorList>
    </citation>
    <scope>NUCLEOTIDE SEQUENCE [LARGE SCALE GENOMIC DNA]</scope>
    <source>
        <strain evidence="2 3">NIES-4017</strain>
    </source>
</reference>
<feature type="compositionally biased region" description="Polar residues" evidence="1">
    <location>
        <begin position="961"/>
        <end position="979"/>
    </location>
</feature>
<feature type="region of interest" description="Disordered" evidence="1">
    <location>
        <begin position="1216"/>
        <end position="1301"/>
    </location>
</feature>
<feature type="compositionally biased region" description="Acidic residues" evidence="1">
    <location>
        <begin position="1509"/>
        <end position="1519"/>
    </location>
</feature>
<feature type="compositionally biased region" description="Low complexity" evidence="1">
    <location>
        <begin position="774"/>
        <end position="796"/>
    </location>
</feature>
<feature type="compositionally biased region" description="Low complexity" evidence="1">
    <location>
        <begin position="724"/>
        <end position="734"/>
    </location>
</feature>
<feature type="compositionally biased region" description="Gly residues" evidence="1">
    <location>
        <begin position="399"/>
        <end position="428"/>
    </location>
</feature>
<evidence type="ECO:0000313" key="3">
    <source>
        <dbReference type="Proteomes" id="UP001054857"/>
    </source>
</evidence>
<feature type="compositionally biased region" description="Gly residues" evidence="1">
    <location>
        <begin position="617"/>
        <end position="626"/>
    </location>
</feature>
<feature type="region of interest" description="Disordered" evidence="1">
    <location>
        <begin position="1067"/>
        <end position="1091"/>
    </location>
</feature>
<dbReference type="EMBL" id="BMAR01000048">
    <property type="protein sequence ID" value="GFR51291.1"/>
    <property type="molecule type" value="Genomic_DNA"/>
</dbReference>
<keyword evidence="3" id="KW-1185">Reference proteome</keyword>
<feature type="region of interest" description="Disordered" evidence="1">
    <location>
        <begin position="721"/>
        <end position="814"/>
    </location>
</feature>